<organism evidence="6 7">
    <name type="scientific">Pterulicium gracile</name>
    <dbReference type="NCBI Taxonomy" id="1884261"/>
    <lineage>
        <taxon>Eukaryota</taxon>
        <taxon>Fungi</taxon>
        <taxon>Dikarya</taxon>
        <taxon>Basidiomycota</taxon>
        <taxon>Agaricomycotina</taxon>
        <taxon>Agaricomycetes</taxon>
        <taxon>Agaricomycetidae</taxon>
        <taxon>Agaricales</taxon>
        <taxon>Pleurotineae</taxon>
        <taxon>Pterulaceae</taxon>
        <taxon>Pterulicium</taxon>
    </lineage>
</organism>
<feature type="non-terminal residue" evidence="6">
    <location>
        <position position="290"/>
    </location>
</feature>
<evidence type="ECO:0000259" key="5">
    <source>
        <dbReference type="PROSITE" id="PS50011"/>
    </source>
</evidence>
<dbReference type="SUPFAM" id="SSF56112">
    <property type="entry name" value="Protein kinase-like (PK-like)"/>
    <property type="match status" value="1"/>
</dbReference>
<dbReference type="InterPro" id="IPR017441">
    <property type="entry name" value="Protein_kinase_ATP_BS"/>
</dbReference>
<dbReference type="InterPro" id="IPR008271">
    <property type="entry name" value="Ser/Thr_kinase_AS"/>
</dbReference>
<keyword evidence="4" id="KW-0723">Serine/threonine-protein kinase</keyword>
<protein>
    <submittedName>
        <fullName evidence="6">Kinase-like domain-containing protein</fullName>
    </submittedName>
</protein>
<keyword evidence="6" id="KW-0808">Transferase</keyword>
<dbReference type="OrthoDB" id="541276at2759"/>
<dbReference type="GO" id="GO:0005524">
    <property type="term" value="F:ATP binding"/>
    <property type="evidence" value="ECO:0007669"/>
    <property type="project" value="UniProtKB-UniRule"/>
</dbReference>
<dbReference type="STRING" id="1884261.A0A5C3QWU3"/>
<evidence type="ECO:0000313" key="7">
    <source>
        <dbReference type="Proteomes" id="UP000305067"/>
    </source>
</evidence>
<dbReference type="PROSITE" id="PS50011">
    <property type="entry name" value="PROTEIN_KINASE_DOM"/>
    <property type="match status" value="1"/>
</dbReference>
<accession>A0A5C3QWU3</accession>
<proteinExistence type="inferred from homology"/>
<dbReference type="SMART" id="SM00220">
    <property type="entry name" value="S_TKc"/>
    <property type="match status" value="1"/>
</dbReference>
<evidence type="ECO:0000256" key="3">
    <source>
        <dbReference type="PROSITE-ProRule" id="PRU10141"/>
    </source>
</evidence>
<evidence type="ECO:0000313" key="6">
    <source>
        <dbReference type="EMBL" id="TFL05807.1"/>
    </source>
</evidence>
<dbReference type="PANTHER" id="PTHR24347">
    <property type="entry name" value="SERINE/THREONINE-PROTEIN KINASE"/>
    <property type="match status" value="1"/>
</dbReference>
<comment type="similarity">
    <text evidence="4">Belongs to the protein kinase superfamily.</text>
</comment>
<evidence type="ECO:0000256" key="1">
    <source>
        <dbReference type="ARBA" id="ARBA00022741"/>
    </source>
</evidence>
<keyword evidence="7" id="KW-1185">Reference proteome</keyword>
<dbReference type="InterPro" id="IPR000719">
    <property type="entry name" value="Prot_kinase_dom"/>
</dbReference>
<dbReference type="Gene3D" id="1.10.510.10">
    <property type="entry name" value="Transferase(Phosphotransferase) domain 1"/>
    <property type="match status" value="1"/>
</dbReference>
<reference evidence="6 7" key="1">
    <citation type="journal article" date="2019" name="Nat. Ecol. Evol.">
        <title>Megaphylogeny resolves global patterns of mushroom evolution.</title>
        <authorList>
            <person name="Varga T."/>
            <person name="Krizsan K."/>
            <person name="Foldi C."/>
            <person name="Dima B."/>
            <person name="Sanchez-Garcia M."/>
            <person name="Sanchez-Ramirez S."/>
            <person name="Szollosi G.J."/>
            <person name="Szarkandi J.G."/>
            <person name="Papp V."/>
            <person name="Albert L."/>
            <person name="Andreopoulos W."/>
            <person name="Angelini C."/>
            <person name="Antonin V."/>
            <person name="Barry K.W."/>
            <person name="Bougher N.L."/>
            <person name="Buchanan P."/>
            <person name="Buyck B."/>
            <person name="Bense V."/>
            <person name="Catcheside P."/>
            <person name="Chovatia M."/>
            <person name="Cooper J."/>
            <person name="Damon W."/>
            <person name="Desjardin D."/>
            <person name="Finy P."/>
            <person name="Geml J."/>
            <person name="Haridas S."/>
            <person name="Hughes K."/>
            <person name="Justo A."/>
            <person name="Karasinski D."/>
            <person name="Kautmanova I."/>
            <person name="Kiss B."/>
            <person name="Kocsube S."/>
            <person name="Kotiranta H."/>
            <person name="LaButti K.M."/>
            <person name="Lechner B.E."/>
            <person name="Liimatainen K."/>
            <person name="Lipzen A."/>
            <person name="Lukacs Z."/>
            <person name="Mihaltcheva S."/>
            <person name="Morgado L.N."/>
            <person name="Niskanen T."/>
            <person name="Noordeloos M.E."/>
            <person name="Ohm R.A."/>
            <person name="Ortiz-Santana B."/>
            <person name="Ovrebo C."/>
            <person name="Racz N."/>
            <person name="Riley R."/>
            <person name="Savchenko A."/>
            <person name="Shiryaev A."/>
            <person name="Soop K."/>
            <person name="Spirin V."/>
            <person name="Szebenyi C."/>
            <person name="Tomsovsky M."/>
            <person name="Tulloss R.E."/>
            <person name="Uehling J."/>
            <person name="Grigoriev I.V."/>
            <person name="Vagvolgyi C."/>
            <person name="Papp T."/>
            <person name="Martin F.M."/>
            <person name="Miettinen O."/>
            <person name="Hibbett D.S."/>
            <person name="Nagy L.G."/>
        </authorList>
    </citation>
    <scope>NUCLEOTIDE SEQUENCE [LARGE SCALE GENOMIC DNA]</scope>
    <source>
        <strain evidence="6 7">CBS 309.79</strain>
    </source>
</reference>
<dbReference type="GO" id="GO:0004674">
    <property type="term" value="F:protein serine/threonine kinase activity"/>
    <property type="evidence" value="ECO:0007669"/>
    <property type="project" value="UniProtKB-KW"/>
</dbReference>
<dbReference type="AlphaFoldDB" id="A0A5C3QWU3"/>
<dbReference type="InterPro" id="IPR011009">
    <property type="entry name" value="Kinase-like_dom_sf"/>
</dbReference>
<dbReference type="Pfam" id="PF00069">
    <property type="entry name" value="Pkinase"/>
    <property type="match status" value="1"/>
</dbReference>
<keyword evidence="6" id="KW-0418">Kinase</keyword>
<name>A0A5C3QWU3_9AGAR</name>
<sequence length="290" mass="32845">MPSIPLAGSLYNLSGTSISNYRVSEPIGSGGYGVVYRGLDVLSPRKLYAIKCMVKADSGSRHSVFQERELTLQALVCDHPNIVHLHEILSDDHHIYAVMQYCEEGDLFSAIVDRQVYIHRDGLIKAAIVQLIDAVTYCHSLAIFHRDIKPENVMCASKGTRVFLGDFGLATTTPVSSDFCCGSRYYMSPECINDELRLTCYSLPESDLWSLGIILYNLVSMHNPWRFATTEDSNFSMFLHDPLYFRRTLRLSKEANQILHSIFALNPTDRICISDLRKQIVALPTFYMRD</sequence>
<gene>
    <name evidence="6" type="ORF">BDV98DRAFT_500555</name>
</gene>
<keyword evidence="2 3" id="KW-0067">ATP-binding</keyword>
<dbReference type="PROSITE" id="PS00108">
    <property type="entry name" value="PROTEIN_KINASE_ST"/>
    <property type="match status" value="1"/>
</dbReference>
<dbReference type="Proteomes" id="UP000305067">
    <property type="component" value="Unassembled WGS sequence"/>
</dbReference>
<dbReference type="EMBL" id="ML178816">
    <property type="protein sequence ID" value="TFL05807.1"/>
    <property type="molecule type" value="Genomic_DNA"/>
</dbReference>
<evidence type="ECO:0000256" key="4">
    <source>
        <dbReference type="RuleBase" id="RU000304"/>
    </source>
</evidence>
<feature type="domain" description="Protein kinase" evidence="5">
    <location>
        <begin position="21"/>
        <end position="286"/>
    </location>
</feature>
<dbReference type="PROSITE" id="PS00107">
    <property type="entry name" value="PROTEIN_KINASE_ATP"/>
    <property type="match status" value="1"/>
</dbReference>
<keyword evidence="1 3" id="KW-0547">Nucleotide-binding</keyword>
<evidence type="ECO:0000256" key="2">
    <source>
        <dbReference type="ARBA" id="ARBA00022840"/>
    </source>
</evidence>
<feature type="binding site" evidence="3">
    <location>
        <position position="51"/>
    </location>
    <ligand>
        <name>ATP</name>
        <dbReference type="ChEBI" id="CHEBI:30616"/>
    </ligand>
</feature>